<gene>
    <name evidence="3" type="ORF">NSO95_13000</name>
</gene>
<feature type="chain" id="PRO_5046270529" evidence="2">
    <location>
        <begin position="26"/>
        <end position="217"/>
    </location>
</feature>
<keyword evidence="4" id="KW-1185">Reference proteome</keyword>
<organism evidence="3 4">
    <name type="scientific">Parerythrobacter lacustris</name>
    <dbReference type="NCBI Taxonomy" id="2969984"/>
    <lineage>
        <taxon>Bacteria</taxon>
        <taxon>Pseudomonadati</taxon>
        <taxon>Pseudomonadota</taxon>
        <taxon>Alphaproteobacteria</taxon>
        <taxon>Sphingomonadales</taxon>
        <taxon>Erythrobacteraceae</taxon>
        <taxon>Parerythrobacter</taxon>
    </lineage>
</organism>
<feature type="region of interest" description="Disordered" evidence="1">
    <location>
        <begin position="174"/>
        <end position="217"/>
    </location>
</feature>
<dbReference type="InterPro" id="IPR019027">
    <property type="entry name" value="Pilus_biogenesis_CpaD-related"/>
</dbReference>
<sequence length="217" mass="22268">MQLARNRKFAGALALSLGLALGACGGMPTNPSLYSLKQPVVERTNFTFDVQAGGGGLSIPEQQRLSAWFEAMELGYGDRLSIEDPMMSAVTREAIAKLAARHGVLLSEGAPVTAGYIQPGSARIVVTRSSASVPGCPDWSASSDMNYNNATSPGYGCATNSNLAAMVANPEDLITGQTGSGTTTVSTSNKAIGSYREQAPTGEGGLTQNSTNSGGGN</sequence>
<evidence type="ECO:0000313" key="4">
    <source>
        <dbReference type="Proteomes" id="UP001206067"/>
    </source>
</evidence>
<proteinExistence type="predicted"/>
<feature type="compositionally biased region" description="Polar residues" evidence="1">
    <location>
        <begin position="206"/>
        <end position="217"/>
    </location>
</feature>
<feature type="signal peptide" evidence="2">
    <location>
        <begin position="1"/>
        <end position="25"/>
    </location>
</feature>
<dbReference type="EMBL" id="JANKHH010000007">
    <property type="protein sequence ID" value="MCR2834861.1"/>
    <property type="molecule type" value="Genomic_DNA"/>
</dbReference>
<reference evidence="3 4" key="1">
    <citation type="submission" date="2022-08" db="EMBL/GenBank/DDBJ databases">
        <title>Polyphasic taxonomy analysis of Qipengyuania sp.RS5-5.</title>
        <authorList>
            <person name="Xamxidin M."/>
            <person name="Wu M."/>
        </authorList>
    </citation>
    <scope>NUCLEOTIDE SEQUENCE [LARGE SCALE GENOMIC DNA]</scope>
    <source>
        <strain evidence="3 4">RS5-5</strain>
    </source>
</reference>
<accession>A0ABT1XTA6</accession>
<evidence type="ECO:0000313" key="3">
    <source>
        <dbReference type="EMBL" id="MCR2834861.1"/>
    </source>
</evidence>
<feature type="compositionally biased region" description="Low complexity" evidence="1">
    <location>
        <begin position="175"/>
        <end position="188"/>
    </location>
</feature>
<keyword evidence="2" id="KW-0732">Signal</keyword>
<protein>
    <submittedName>
        <fullName evidence="3">CpaD family pilus assembly protein</fullName>
    </submittedName>
</protein>
<dbReference type="PROSITE" id="PS51257">
    <property type="entry name" value="PROKAR_LIPOPROTEIN"/>
    <property type="match status" value="1"/>
</dbReference>
<name>A0ABT1XTA6_9SPHN</name>
<evidence type="ECO:0000256" key="2">
    <source>
        <dbReference type="SAM" id="SignalP"/>
    </source>
</evidence>
<comment type="caution">
    <text evidence="3">The sequence shown here is derived from an EMBL/GenBank/DDBJ whole genome shotgun (WGS) entry which is preliminary data.</text>
</comment>
<dbReference type="Proteomes" id="UP001206067">
    <property type="component" value="Unassembled WGS sequence"/>
</dbReference>
<dbReference type="RefSeq" id="WP_257596711.1">
    <property type="nucleotide sequence ID" value="NZ_JANKHH010000007.1"/>
</dbReference>
<evidence type="ECO:0000256" key="1">
    <source>
        <dbReference type="SAM" id="MobiDB-lite"/>
    </source>
</evidence>
<dbReference type="Pfam" id="PF09476">
    <property type="entry name" value="Pilus_CpaD"/>
    <property type="match status" value="1"/>
</dbReference>